<dbReference type="SFLD" id="SFLDF00562">
    <property type="entry name" value="HemN-like__clustered_with_heat"/>
    <property type="match status" value="1"/>
</dbReference>
<evidence type="ECO:0000259" key="11">
    <source>
        <dbReference type="PROSITE" id="PS51918"/>
    </source>
</evidence>
<dbReference type="SUPFAM" id="SSF102114">
    <property type="entry name" value="Radical SAM enzymes"/>
    <property type="match status" value="1"/>
</dbReference>
<protein>
    <recommendedName>
        <fullName evidence="3 10">Heme chaperone HemW</fullName>
    </recommendedName>
</protein>
<dbReference type="Pfam" id="PF04055">
    <property type="entry name" value="Radical_SAM"/>
    <property type="match status" value="1"/>
</dbReference>
<keyword evidence="4 10" id="KW-0349">Heme</keyword>
<dbReference type="InterPro" id="IPR006638">
    <property type="entry name" value="Elp3/MiaA/NifB-like_rSAM"/>
</dbReference>
<gene>
    <name evidence="12" type="ORF">SAMN06265182_1758</name>
</gene>
<organism evidence="12 13">
    <name type="scientific">Persephonella hydrogeniphila</name>
    <dbReference type="NCBI Taxonomy" id="198703"/>
    <lineage>
        <taxon>Bacteria</taxon>
        <taxon>Pseudomonadati</taxon>
        <taxon>Aquificota</taxon>
        <taxon>Aquificia</taxon>
        <taxon>Aquificales</taxon>
        <taxon>Hydrogenothermaceae</taxon>
        <taxon>Persephonella</taxon>
    </lineage>
</organism>
<keyword evidence="10" id="KW-0963">Cytoplasm</keyword>
<evidence type="ECO:0000256" key="1">
    <source>
        <dbReference type="ARBA" id="ARBA00001966"/>
    </source>
</evidence>
<dbReference type="GO" id="GO:0046872">
    <property type="term" value="F:metal ion binding"/>
    <property type="evidence" value="ECO:0007669"/>
    <property type="project" value="UniProtKB-UniRule"/>
</dbReference>
<dbReference type="GO" id="GO:0005737">
    <property type="term" value="C:cytoplasm"/>
    <property type="evidence" value="ECO:0007669"/>
    <property type="project" value="UniProtKB-SubCell"/>
</dbReference>
<reference evidence="13" key="1">
    <citation type="submission" date="2017-09" db="EMBL/GenBank/DDBJ databases">
        <authorList>
            <person name="Varghese N."/>
            <person name="Submissions S."/>
        </authorList>
    </citation>
    <scope>NUCLEOTIDE SEQUENCE [LARGE SCALE GENOMIC DNA]</scope>
    <source>
        <strain evidence="13">DSM 15103</strain>
    </source>
</reference>
<dbReference type="SFLD" id="SFLDF00288">
    <property type="entry name" value="HemN-like__clustered_with_nucl"/>
    <property type="match status" value="1"/>
</dbReference>
<dbReference type="SFLD" id="SFLDS00029">
    <property type="entry name" value="Radical_SAM"/>
    <property type="match status" value="1"/>
</dbReference>
<keyword evidence="7 10" id="KW-0408">Iron</keyword>
<dbReference type="NCBIfam" id="TIGR00539">
    <property type="entry name" value="hemN_rel"/>
    <property type="match status" value="1"/>
</dbReference>
<dbReference type="PANTHER" id="PTHR13932:SF5">
    <property type="entry name" value="RADICAL S-ADENOSYL METHIONINE DOMAIN-CONTAINING PROTEIN 1, MITOCHONDRIAL"/>
    <property type="match status" value="1"/>
</dbReference>
<feature type="domain" description="Radical SAM core" evidence="11">
    <location>
        <begin position="1"/>
        <end position="232"/>
    </location>
</feature>
<evidence type="ECO:0000256" key="2">
    <source>
        <dbReference type="ARBA" id="ARBA00006100"/>
    </source>
</evidence>
<evidence type="ECO:0000256" key="9">
    <source>
        <dbReference type="ARBA" id="ARBA00023186"/>
    </source>
</evidence>
<evidence type="ECO:0000256" key="10">
    <source>
        <dbReference type="RuleBase" id="RU364116"/>
    </source>
</evidence>
<name>A0A285NRA3_9AQUI</name>
<dbReference type="Gene3D" id="3.20.20.70">
    <property type="entry name" value="Aldolase class I"/>
    <property type="match status" value="1"/>
</dbReference>
<dbReference type="GO" id="GO:0006779">
    <property type="term" value="P:porphyrin-containing compound biosynthetic process"/>
    <property type="evidence" value="ECO:0007669"/>
    <property type="project" value="InterPro"/>
</dbReference>
<dbReference type="Proteomes" id="UP000219036">
    <property type="component" value="Unassembled WGS sequence"/>
</dbReference>
<dbReference type="RefSeq" id="WP_097000914.1">
    <property type="nucleotide sequence ID" value="NZ_OBEI01000009.1"/>
</dbReference>
<dbReference type="InterPro" id="IPR007197">
    <property type="entry name" value="rSAM"/>
</dbReference>
<evidence type="ECO:0000256" key="3">
    <source>
        <dbReference type="ARBA" id="ARBA00017228"/>
    </source>
</evidence>
<evidence type="ECO:0000256" key="5">
    <source>
        <dbReference type="ARBA" id="ARBA00022691"/>
    </source>
</evidence>
<keyword evidence="6 10" id="KW-0479">Metal-binding</keyword>
<evidence type="ECO:0000313" key="12">
    <source>
        <dbReference type="EMBL" id="SNZ10151.1"/>
    </source>
</evidence>
<accession>A0A285NRA3</accession>
<dbReference type="SFLD" id="SFLDG01065">
    <property type="entry name" value="anaerobic_coproporphyrinogen-I"/>
    <property type="match status" value="1"/>
</dbReference>
<comment type="cofactor">
    <cofactor evidence="1">
        <name>[4Fe-4S] cluster</name>
        <dbReference type="ChEBI" id="CHEBI:49883"/>
    </cofactor>
</comment>
<comment type="function">
    <text evidence="10">Probably acts as a heme chaperone, transferring heme to an unknown acceptor. Binds one molecule of heme per monomer, possibly covalently. Binds 1 [4Fe-4S] cluster. The cluster is coordinated with 3 cysteines and an exchangeable S-adenosyl-L-methionine.</text>
</comment>
<evidence type="ECO:0000256" key="8">
    <source>
        <dbReference type="ARBA" id="ARBA00023014"/>
    </source>
</evidence>
<dbReference type="InterPro" id="IPR013785">
    <property type="entry name" value="Aldolase_TIM"/>
</dbReference>
<evidence type="ECO:0000256" key="6">
    <source>
        <dbReference type="ARBA" id="ARBA00022723"/>
    </source>
</evidence>
<evidence type="ECO:0000256" key="7">
    <source>
        <dbReference type="ARBA" id="ARBA00023004"/>
    </source>
</evidence>
<evidence type="ECO:0000313" key="13">
    <source>
        <dbReference type="Proteomes" id="UP000219036"/>
    </source>
</evidence>
<dbReference type="OrthoDB" id="9808022at2"/>
<keyword evidence="5 10" id="KW-0949">S-adenosyl-L-methionine</keyword>
<dbReference type="AlphaFoldDB" id="A0A285NRA3"/>
<keyword evidence="8 10" id="KW-0411">Iron-sulfur</keyword>
<keyword evidence="13" id="KW-1185">Reference proteome</keyword>
<keyword evidence="10" id="KW-0004">4Fe-4S</keyword>
<dbReference type="InterPro" id="IPR058240">
    <property type="entry name" value="rSAM_sf"/>
</dbReference>
<dbReference type="SMART" id="SM00729">
    <property type="entry name" value="Elp3"/>
    <property type="match status" value="1"/>
</dbReference>
<dbReference type="InterPro" id="IPR004559">
    <property type="entry name" value="HemW-like"/>
</dbReference>
<dbReference type="EMBL" id="OBEI01000009">
    <property type="protein sequence ID" value="SNZ10151.1"/>
    <property type="molecule type" value="Genomic_DNA"/>
</dbReference>
<dbReference type="SFLD" id="SFLDG01082">
    <property type="entry name" value="B12-binding_domain_containing"/>
    <property type="match status" value="1"/>
</dbReference>
<comment type="similarity">
    <text evidence="2">Belongs to the anaerobic coproporphyrinogen-III oxidase family. HemW subfamily.</text>
</comment>
<proteinExistence type="inferred from homology"/>
<dbReference type="CDD" id="cd01335">
    <property type="entry name" value="Radical_SAM"/>
    <property type="match status" value="1"/>
</dbReference>
<dbReference type="InterPro" id="IPR034505">
    <property type="entry name" value="Coproporphyrinogen-III_oxidase"/>
</dbReference>
<keyword evidence="9 10" id="KW-0143">Chaperone</keyword>
<sequence length="366" mass="42355">MIEGVYIHIPFCNLKCPYCDFTSVAVNDRTLFGEYVKAVKKEVSLYRGEDFSVKSIYFGGGTPSLIEPEQIVSLINTILKEYRTENRVEITVEINPETYRYEQFRVLKEAGVNRISIGAQSFLEKNLRRLGRVHSPKDTVQTVEDALKAGFENISLDMIYGISGQSIKDLEKDLELFTSLPVKHISAYMLTAYDETPLGQMVKSGDYQMLGEDILLDMFKLIDEYLEMKGFKRYELSNWAKTDYMCRHNLLYWKRKEFLGLGVSAWSYVDNIRFGNTKNLSEYMEKVNKGKKPVVFKEVIDEEEEKKEKIFLGLRLVEGIELHLIENRMDFVNSIVNQNLAKIENNRLILTPEGIMLSNYISSRLI</sequence>
<dbReference type="GO" id="GO:0004109">
    <property type="term" value="F:coproporphyrinogen oxidase activity"/>
    <property type="evidence" value="ECO:0007669"/>
    <property type="project" value="InterPro"/>
</dbReference>
<dbReference type="GO" id="GO:0051539">
    <property type="term" value="F:4 iron, 4 sulfur cluster binding"/>
    <property type="evidence" value="ECO:0007669"/>
    <property type="project" value="UniProtKB-UniRule"/>
</dbReference>
<evidence type="ECO:0000256" key="4">
    <source>
        <dbReference type="ARBA" id="ARBA00022617"/>
    </source>
</evidence>
<comment type="subcellular location">
    <subcellularLocation>
        <location evidence="10">Cytoplasm</location>
    </subcellularLocation>
</comment>
<dbReference type="PROSITE" id="PS51918">
    <property type="entry name" value="RADICAL_SAM"/>
    <property type="match status" value="1"/>
</dbReference>
<dbReference type="PANTHER" id="PTHR13932">
    <property type="entry name" value="COPROPORPHYRINIGEN III OXIDASE"/>
    <property type="match status" value="1"/>
</dbReference>